<dbReference type="PANTHER" id="PTHR37984:SF5">
    <property type="entry name" value="PROTEIN NYNRIN-LIKE"/>
    <property type="match status" value="1"/>
</dbReference>
<dbReference type="InterPro" id="IPR041373">
    <property type="entry name" value="RT_RNaseH"/>
</dbReference>
<gene>
    <name evidence="9" type="ORF">INT45_001900</name>
</gene>
<dbReference type="Proteomes" id="UP000646827">
    <property type="component" value="Unassembled WGS sequence"/>
</dbReference>
<evidence type="ECO:0000313" key="9">
    <source>
        <dbReference type="EMBL" id="KAG2216240.1"/>
    </source>
</evidence>
<dbReference type="CDD" id="cd01647">
    <property type="entry name" value="RT_LTR"/>
    <property type="match status" value="1"/>
</dbReference>
<keyword evidence="4" id="KW-0255">Endonuclease</keyword>
<dbReference type="CDD" id="cd09274">
    <property type="entry name" value="RNase_HI_RT_Ty3"/>
    <property type="match status" value="1"/>
</dbReference>
<evidence type="ECO:0000256" key="1">
    <source>
        <dbReference type="ARBA" id="ARBA00022679"/>
    </source>
</evidence>
<dbReference type="InterPro" id="IPR043502">
    <property type="entry name" value="DNA/RNA_pol_sf"/>
</dbReference>
<dbReference type="GO" id="GO:0004519">
    <property type="term" value="F:endonuclease activity"/>
    <property type="evidence" value="ECO:0007669"/>
    <property type="project" value="UniProtKB-KW"/>
</dbReference>
<dbReference type="GO" id="GO:0003964">
    <property type="term" value="F:RNA-directed DNA polymerase activity"/>
    <property type="evidence" value="ECO:0007669"/>
    <property type="project" value="UniProtKB-KW"/>
</dbReference>
<keyword evidence="5" id="KW-0378">Hydrolase</keyword>
<evidence type="ECO:0000259" key="7">
    <source>
        <dbReference type="Pfam" id="PF00078"/>
    </source>
</evidence>
<protein>
    <recommendedName>
        <fullName evidence="11">Reverse transcriptase domain-containing protein</fullName>
    </recommendedName>
</protein>
<dbReference type="OrthoDB" id="5920460at2759"/>
<dbReference type="InterPro" id="IPR043128">
    <property type="entry name" value="Rev_trsase/Diguanyl_cyclase"/>
</dbReference>
<dbReference type="InterPro" id="IPR000477">
    <property type="entry name" value="RT_dom"/>
</dbReference>
<keyword evidence="3" id="KW-0540">Nuclease</keyword>
<sequence length="385" mass="43296">MLELGLIRPSTGRYLSPVFFVRKANGKLRLVVDYRSLNKQLVIENYPLPHIDMFLSSLASYWQIKMAADSVEKTRFICSAGTFVFNVMPFGLASAAATFQRTMTTLLASYIGNFVQVSIDDIIVYSCSLKEHCRYLQLVFNACHSVNLQLRQEKCVFTASKVEYLGHTVSSAGVEPNKKNVEKLLIMKAPVDRKGVRSVLGMAGFYCRFVPLYADVAEPLTRLLKKEKEFAWGKEQEKAFLALKQALTQPPVLSFPDRRQKQILTTDGYSQGLSATLSQVPIEGGQETVVAYASRVVRGAEKSYAATHLEALALVWACNKYRHYLAGREFLVRTDHSCLRFIFGPHAKPPSPKIQRWAAALMEFNFTIEYIKGENNPADALSRLI</sequence>
<dbReference type="PANTHER" id="PTHR37984">
    <property type="entry name" value="PROTEIN CBG26694"/>
    <property type="match status" value="1"/>
</dbReference>
<feature type="domain" description="Reverse transcriptase" evidence="7">
    <location>
        <begin position="59"/>
        <end position="169"/>
    </location>
</feature>
<evidence type="ECO:0000256" key="5">
    <source>
        <dbReference type="ARBA" id="ARBA00022801"/>
    </source>
</evidence>
<reference evidence="9 10" key="1">
    <citation type="submission" date="2020-12" db="EMBL/GenBank/DDBJ databases">
        <title>Metabolic potential, ecology and presence of endohyphal bacteria is reflected in genomic diversity of Mucoromycotina.</title>
        <authorList>
            <person name="Muszewska A."/>
            <person name="Okrasinska A."/>
            <person name="Steczkiewicz K."/>
            <person name="Drgas O."/>
            <person name="Orlowska M."/>
            <person name="Perlinska-Lenart U."/>
            <person name="Aleksandrzak-Piekarczyk T."/>
            <person name="Szatraj K."/>
            <person name="Zielenkiewicz U."/>
            <person name="Pilsyk S."/>
            <person name="Malc E."/>
            <person name="Mieczkowski P."/>
            <person name="Kruszewska J.S."/>
            <person name="Biernat P."/>
            <person name="Pawlowska J."/>
        </authorList>
    </citation>
    <scope>NUCLEOTIDE SEQUENCE [LARGE SCALE GENOMIC DNA]</scope>
    <source>
        <strain evidence="9 10">CBS 142.35</strain>
    </source>
</reference>
<keyword evidence="2" id="KW-0548">Nucleotidyltransferase</keyword>
<evidence type="ECO:0000256" key="4">
    <source>
        <dbReference type="ARBA" id="ARBA00022759"/>
    </source>
</evidence>
<keyword evidence="1" id="KW-0808">Transferase</keyword>
<dbReference type="Gene3D" id="3.10.10.10">
    <property type="entry name" value="HIV Type 1 Reverse Transcriptase, subunit A, domain 1"/>
    <property type="match status" value="1"/>
</dbReference>
<evidence type="ECO:0000256" key="6">
    <source>
        <dbReference type="ARBA" id="ARBA00022918"/>
    </source>
</evidence>
<evidence type="ECO:0000259" key="8">
    <source>
        <dbReference type="Pfam" id="PF17917"/>
    </source>
</evidence>
<name>A0A8H7RT69_9FUNG</name>
<dbReference type="EMBL" id="JAEPRB010000434">
    <property type="protein sequence ID" value="KAG2216240.1"/>
    <property type="molecule type" value="Genomic_DNA"/>
</dbReference>
<organism evidence="9 10">
    <name type="scientific">Circinella minor</name>
    <dbReference type="NCBI Taxonomy" id="1195481"/>
    <lineage>
        <taxon>Eukaryota</taxon>
        <taxon>Fungi</taxon>
        <taxon>Fungi incertae sedis</taxon>
        <taxon>Mucoromycota</taxon>
        <taxon>Mucoromycotina</taxon>
        <taxon>Mucoromycetes</taxon>
        <taxon>Mucorales</taxon>
        <taxon>Lichtheimiaceae</taxon>
        <taxon>Circinella</taxon>
    </lineage>
</organism>
<evidence type="ECO:0000313" key="10">
    <source>
        <dbReference type="Proteomes" id="UP000646827"/>
    </source>
</evidence>
<keyword evidence="6" id="KW-0695">RNA-directed DNA polymerase</keyword>
<dbReference type="SUPFAM" id="SSF56672">
    <property type="entry name" value="DNA/RNA polymerases"/>
    <property type="match status" value="1"/>
</dbReference>
<dbReference type="Gene3D" id="3.30.70.270">
    <property type="match status" value="2"/>
</dbReference>
<comment type="caution">
    <text evidence="9">The sequence shown here is derived from an EMBL/GenBank/DDBJ whole genome shotgun (WGS) entry which is preliminary data.</text>
</comment>
<dbReference type="GO" id="GO:0016787">
    <property type="term" value="F:hydrolase activity"/>
    <property type="evidence" value="ECO:0007669"/>
    <property type="project" value="UniProtKB-KW"/>
</dbReference>
<dbReference type="Pfam" id="PF00078">
    <property type="entry name" value="RVT_1"/>
    <property type="match status" value="1"/>
</dbReference>
<dbReference type="InterPro" id="IPR050951">
    <property type="entry name" value="Retrovirus_Pol_polyprotein"/>
</dbReference>
<dbReference type="FunFam" id="3.30.70.270:FF:000020">
    <property type="entry name" value="Transposon Tf2-6 polyprotein-like Protein"/>
    <property type="match status" value="1"/>
</dbReference>
<dbReference type="AlphaFoldDB" id="A0A8H7RT69"/>
<evidence type="ECO:0008006" key="11">
    <source>
        <dbReference type="Google" id="ProtNLM"/>
    </source>
</evidence>
<accession>A0A8H7RT69</accession>
<dbReference type="FunFam" id="3.30.70.270:FF:000003">
    <property type="entry name" value="Transposon Ty3-G Gag-Pol polyprotein"/>
    <property type="match status" value="1"/>
</dbReference>
<keyword evidence="10" id="KW-1185">Reference proteome</keyword>
<feature type="domain" description="Reverse transcriptase RNase H-like" evidence="8">
    <location>
        <begin position="257"/>
        <end position="364"/>
    </location>
</feature>
<evidence type="ECO:0000256" key="3">
    <source>
        <dbReference type="ARBA" id="ARBA00022722"/>
    </source>
</evidence>
<proteinExistence type="predicted"/>
<dbReference type="Pfam" id="PF17917">
    <property type="entry name" value="RT_RNaseH"/>
    <property type="match status" value="1"/>
</dbReference>
<evidence type="ECO:0000256" key="2">
    <source>
        <dbReference type="ARBA" id="ARBA00022695"/>
    </source>
</evidence>